<proteinExistence type="predicted"/>
<name>A0A0C3CBP1_HEBCY</name>
<dbReference type="Proteomes" id="UP000053424">
    <property type="component" value="Unassembled WGS sequence"/>
</dbReference>
<dbReference type="EMBL" id="KN831780">
    <property type="protein sequence ID" value="KIM41634.1"/>
    <property type="molecule type" value="Genomic_DNA"/>
</dbReference>
<reference evidence="2 3" key="1">
    <citation type="submission" date="2014-04" db="EMBL/GenBank/DDBJ databases">
        <authorList>
            <consortium name="DOE Joint Genome Institute"/>
            <person name="Kuo A."/>
            <person name="Gay G."/>
            <person name="Dore J."/>
            <person name="Kohler A."/>
            <person name="Nagy L.G."/>
            <person name="Floudas D."/>
            <person name="Copeland A."/>
            <person name="Barry K.W."/>
            <person name="Cichocki N."/>
            <person name="Veneault-Fourrey C."/>
            <person name="LaButti K."/>
            <person name="Lindquist E.A."/>
            <person name="Lipzen A."/>
            <person name="Lundell T."/>
            <person name="Morin E."/>
            <person name="Murat C."/>
            <person name="Sun H."/>
            <person name="Tunlid A."/>
            <person name="Henrissat B."/>
            <person name="Grigoriev I.V."/>
            <person name="Hibbett D.S."/>
            <person name="Martin F."/>
            <person name="Nordberg H.P."/>
            <person name="Cantor M.N."/>
            <person name="Hua S.X."/>
        </authorList>
    </citation>
    <scope>NUCLEOTIDE SEQUENCE [LARGE SCALE GENOMIC DNA]</scope>
    <source>
        <strain evidence="3">h7</strain>
    </source>
</reference>
<accession>A0A0C3CBP1</accession>
<sequence length="332" mass="36979">MDAGGSGMSRSATISHPPLHRTSKTASPGRGQGLTVRIEHDMMANISQSMQSAPPARTIRRLPVPPVPLSASIVPKPSTAPPKYFSAASLNSNNSLTPKRTPRPLPCPPVSKDHSCFIPPESSHPMPRPPKRIVRPLPTPVQRVDHSPLDLNNILKPLGEKNNFSEEKVIHNGLTAPREDDSSKSRVIHIDDGYNSGERIYDKENHRDGDIPLLQKRIDLLASPSDDGAFIANSFPNNDVPPDMSIKLSNHPAATKEHSSLTKGQTHTHLNLDLEEDVEEEDPHVDYAWVLSNRTLYHQKAQQHTSKWVREQKGKRYTEQDYENILKVLRTL</sequence>
<reference evidence="3" key="2">
    <citation type="submission" date="2015-01" db="EMBL/GenBank/DDBJ databases">
        <title>Evolutionary Origins and Diversification of the Mycorrhizal Mutualists.</title>
        <authorList>
            <consortium name="DOE Joint Genome Institute"/>
            <consortium name="Mycorrhizal Genomics Consortium"/>
            <person name="Kohler A."/>
            <person name="Kuo A."/>
            <person name="Nagy L.G."/>
            <person name="Floudas D."/>
            <person name="Copeland A."/>
            <person name="Barry K.W."/>
            <person name="Cichocki N."/>
            <person name="Veneault-Fourrey C."/>
            <person name="LaButti K."/>
            <person name="Lindquist E.A."/>
            <person name="Lipzen A."/>
            <person name="Lundell T."/>
            <person name="Morin E."/>
            <person name="Murat C."/>
            <person name="Riley R."/>
            <person name="Ohm R."/>
            <person name="Sun H."/>
            <person name="Tunlid A."/>
            <person name="Henrissat B."/>
            <person name="Grigoriev I.V."/>
            <person name="Hibbett D.S."/>
            <person name="Martin F."/>
        </authorList>
    </citation>
    <scope>NUCLEOTIDE SEQUENCE [LARGE SCALE GENOMIC DNA]</scope>
    <source>
        <strain evidence="3">h7</strain>
    </source>
</reference>
<evidence type="ECO:0000313" key="3">
    <source>
        <dbReference type="Proteomes" id="UP000053424"/>
    </source>
</evidence>
<dbReference type="OrthoDB" id="2980827at2759"/>
<evidence type="ECO:0000313" key="2">
    <source>
        <dbReference type="EMBL" id="KIM41634.1"/>
    </source>
</evidence>
<organism evidence="2 3">
    <name type="scientific">Hebeloma cylindrosporum</name>
    <dbReference type="NCBI Taxonomy" id="76867"/>
    <lineage>
        <taxon>Eukaryota</taxon>
        <taxon>Fungi</taxon>
        <taxon>Dikarya</taxon>
        <taxon>Basidiomycota</taxon>
        <taxon>Agaricomycotina</taxon>
        <taxon>Agaricomycetes</taxon>
        <taxon>Agaricomycetidae</taxon>
        <taxon>Agaricales</taxon>
        <taxon>Agaricineae</taxon>
        <taxon>Hymenogastraceae</taxon>
        <taxon>Hebeloma</taxon>
    </lineage>
</organism>
<keyword evidence="3" id="KW-1185">Reference proteome</keyword>
<dbReference type="HOGENOM" id="CLU_667391_0_0_1"/>
<gene>
    <name evidence="2" type="ORF">M413DRAFT_445605</name>
</gene>
<protein>
    <submittedName>
        <fullName evidence="2">Uncharacterized protein</fullName>
    </submittedName>
</protein>
<feature type="region of interest" description="Disordered" evidence="1">
    <location>
        <begin position="1"/>
        <end position="32"/>
    </location>
</feature>
<dbReference type="AlphaFoldDB" id="A0A0C3CBP1"/>
<evidence type="ECO:0000256" key="1">
    <source>
        <dbReference type="SAM" id="MobiDB-lite"/>
    </source>
</evidence>